<dbReference type="Proteomes" id="UP001528411">
    <property type="component" value="Unassembled WGS sequence"/>
</dbReference>
<name>A0ABT5FH08_9GAMM</name>
<keyword evidence="3" id="KW-1185">Reference proteome</keyword>
<accession>A0ABT5FH08</accession>
<reference evidence="2 3" key="1">
    <citation type="submission" date="2023-01" db="EMBL/GenBank/DDBJ databases">
        <title>Psychrosphaera sp. nov., isolated from marine algae.</title>
        <authorList>
            <person name="Bayburt H."/>
            <person name="Choi B.J."/>
            <person name="Kim J.M."/>
            <person name="Choi D.G."/>
            <person name="Jeon C.O."/>
        </authorList>
    </citation>
    <scope>NUCLEOTIDE SEQUENCE [LARGE SCALE GENOMIC DNA]</scope>
    <source>
        <strain evidence="2 3">G1-22</strain>
    </source>
</reference>
<gene>
    <name evidence="2" type="ORF">PN838_18660</name>
</gene>
<keyword evidence="1" id="KW-0812">Transmembrane</keyword>
<organism evidence="2 3">
    <name type="scientific">Psychrosphaera algicola</name>
    <dbReference type="NCBI Taxonomy" id="3023714"/>
    <lineage>
        <taxon>Bacteria</taxon>
        <taxon>Pseudomonadati</taxon>
        <taxon>Pseudomonadota</taxon>
        <taxon>Gammaproteobacteria</taxon>
        <taxon>Alteromonadales</taxon>
        <taxon>Pseudoalteromonadaceae</taxon>
        <taxon>Psychrosphaera</taxon>
    </lineage>
</organism>
<protein>
    <submittedName>
        <fullName evidence="2">Uncharacterized protein</fullName>
    </submittedName>
</protein>
<evidence type="ECO:0000313" key="3">
    <source>
        <dbReference type="Proteomes" id="UP001528411"/>
    </source>
</evidence>
<keyword evidence="1" id="KW-0472">Membrane</keyword>
<sequence length="129" mass="14802">MTIYALSGIVLIYRDTHVFKISSAVEQSLATNLDQSGLGQSLKIKRFKADSEDEQFIYFQDGSYNKTTGDVSYTRYQLPVVLDKLTHLHKATTNSPVYWLNIFFGASLLFFRYLHFGCLSQKVRHLKPV</sequence>
<evidence type="ECO:0000313" key="2">
    <source>
        <dbReference type="EMBL" id="MDC2890406.1"/>
    </source>
</evidence>
<feature type="transmembrane region" description="Helical" evidence="1">
    <location>
        <begin position="97"/>
        <end position="114"/>
    </location>
</feature>
<dbReference type="RefSeq" id="WP_272181613.1">
    <property type="nucleotide sequence ID" value="NZ_JAQOMS010000002.1"/>
</dbReference>
<evidence type="ECO:0000256" key="1">
    <source>
        <dbReference type="SAM" id="Phobius"/>
    </source>
</evidence>
<proteinExistence type="predicted"/>
<keyword evidence="1" id="KW-1133">Transmembrane helix</keyword>
<comment type="caution">
    <text evidence="2">The sequence shown here is derived from an EMBL/GenBank/DDBJ whole genome shotgun (WGS) entry which is preliminary data.</text>
</comment>
<dbReference type="EMBL" id="JAQOMS010000002">
    <property type="protein sequence ID" value="MDC2890406.1"/>
    <property type="molecule type" value="Genomic_DNA"/>
</dbReference>